<dbReference type="PROSITE" id="PS50804">
    <property type="entry name" value="SCAN_BOX"/>
    <property type="match status" value="1"/>
</dbReference>
<keyword evidence="7" id="KW-1185">Reference proteome</keyword>
<sequence length="248" mass="27591">MLDRVILEQFLAVLPREMQRWVWECRPETSCQAVALAEGFLLTQAEKEQGGHEVLRSLLEVGIDCPEDEVHPVNPSHSPCFRRISKEEGQCQAPSIENKMESPLFIGCSLCIGGADKAAGSSAQGPVSFEEVAIHFTSEEWLLLDPNQKVLHQEVMLETSRIVTSLVGDQDTENYPEPDVAPLSRHWLIQAHVIRRAPLPSLPSQWVSSRHQQREGQPPLACSATEHARLPTDVAQRLASLGLRARSL</sequence>
<dbReference type="Proteomes" id="UP001474421">
    <property type="component" value="Unassembled WGS sequence"/>
</dbReference>
<reference evidence="6 7" key="1">
    <citation type="journal article" date="2024" name="Proc. Natl. Acad. Sci. U.S.A.">
        <title>The genetic regulatory architecture and epigenomic basis for age-related changes in rattlesnake venom.</title>
        <authorList>
            <person name="Hogan M.P."/>
            <person name="Holding M.L."/>
            <person name="Nystrom G.S."/>
            <person name="Colston T.J."/>
            <person name="Bartlett D.A."/>
            <person name="Mason A.J."/>
            <person name="Ellsworth S.A."/>
            <person name="Rautsaw R.M."/>
            <person name="Lawrence K.C."/>
            <person name="Strickland J.L."/>
            <person name="He B."/>
            <person name="Fraser P."/>
            <person name="Margres M.J."/>
            <person name="Gilbert D.M."/>
            <person name="Gibbs H.L."/>
            <person name="Parkinson C.L."/>
            <person name="Rokyta D.R."/>
        </authorList>
    </citation>
    <scope>NUCLEOTIDE SEQUENCE [LARGE SCALE GENOMIC DNA]</scope>
    <source>
        <strain evidence="6">DRR0105</strain>
    </source>
</reference>
<dbReference type="AlphaFoldDB" id="A0AAW1BT09"/>
<evidence type="ECO:0000259" key="4">
    <source>
        <dbReference type="PROSITE" id="PS50804"/>
    </source>
</evidence>
<dbReference type="PANTHER" id="PTHR45935:SF15">
    <property type="entry name" value="SCAN BOX DOMAIN-CONTAINING PROTEIN"/>
    <property type="match status" value="1"/>
</dbReference>
<dbReference type="InterPro" id="IPR003309">
    <property type="entry name" value="SCAN_dom"/>
</dbReference>
<dbReference type="SUPFAM" id="SSF47353">
    <property type="entry name" value="Retrovirus capsid dimerization domain-like"/>
    <property type="match status" value="1"/>
</dbReference>
<evidence type="ECO:0000313" key="7">
    <source>
        <dbReference type="Proteomes" id="UP001474421"/>
    </source>
</evidence>
<dbReference type="InterPro" id="IPR001909">
    <property type="entry name" value="KRAB"/>
</dbReference>
<evidence type="ECO:0000259" key="5">
    <source>
        <dbReference type="PROSITE" id="PS50805"/>
    </source>
</evidence>
<evidence type="ECO:0000256" key="3">
    <source>
        <dbReference type="ARBA" id="ARBA00023242"/>
    </source>
</evidence>
<dbReference type="Pfam" id="PF02023">
    <property type="entry name" value="SCAN"/>
    <property type="match status" value="1"/>
</dbReference>
<dbReference type="Gene3D" id="1.10.4020.10">
    <property type="entry name" value="DNA breaking-rejoining enzymes"/>
    <property type="match status" value="1"/>
</dbReference>
<gene>
    <name evidence="6" type="ORF">NXF25_004079</name>
</gene>
<accession>A0AAW1BT09</accession>
<proteinExistence type="predicted"/>
<dbReference type="InterPro" id="IPR050916">
    <property type="entry name" value="SCAN-C2H2_zinc_finger"/>
</dbReference>
<dbReference type="PROSITE" id="PS50805">
    <property type="entry name" value="KRAB"/>
    <property type="match status" value="1"/>
</dbReference>
<keyword evidence="3" id="KW-0539">Nucleus</keyword>
<dbReference type="EMBL" id="JAOTOJ010000002">
    <property type="protein sequence ID" value="KAK9405305.1"/>
    <property type="molecule type" value="Genomic_DNA"/>
</dbReference>
<organism evidence="6 7">
    <name type="scientific">Crotalus adamanteus</name>
    <name type="common">Eastern diamondback rattlesnake</name>
    <dbReference type="NCBI Taxonomy" id="8729"/>
    <lineage>
        <taxon>Eukaryota</taxon>
        <taxon>Metazoa</taxon>
        <taxon>Chordata</taxon>
        <taxon>Craniata</taxon>
        <taxon>Vertebrata</taxon>
        <taxon>Euteleostomi</taxon>
        <taxon>Lepidosauria</taxon>
        <taxon>Squamata</taxon>
        <taxon>Bifurcata</taxon>
        <taxon>Unidentata</taxon>
        <taxon>Episquamata</taxon>
        <taxon>Toxicofera</taxon>
        <taxon>Serpentes</taxon>
        <taxon>Colubroidea</taxon>
        <taxon>Viperidae</taxon>
        <taxon>Crotalinae</taxon>
        <taxon>Crotalus</taxon>
    </lineage>
</organism>
<dbReference type="Gene3D" id="6.10.140.140">
    <property type="match status" value="1"/>
</dbReference>
<dbReference type="PANTHER" id="PTHR45935">
    <property type="entry name" value="PROTEIN ZBED8-RELATED"/>
    <property type="match status" value="1"/>
</dbReference>
<comment type="caution">
    <text evidence="6">The sequence shown here is derived from an EMBL/GenBank/DDBJ whole genome shotgun (WGS) entry which is preliminary data.</text>
</comment>
<dbReference type="SMART" id="SM00349">
    <property type="entry name" value="KRAB"/>
    <property type="match status" value="1"/>
</dbReference>
<evidence type="ECO:0000256" key="2">
    <source>
        <dbReference type="ARBA" id="ARBA00023163"/>
    </source>
</evidence>
<evidence type="ECO:0000313" key="6">
    <source>
        <dbReference type="EMBL" id="KAK9405305.1"/>
    </source>
</evidence>
<dbReference type="InterPro" id="IPR036051">
    <property type="entry name" value="KRAB_dom_sf"/>
</dbReference>
<dbReference type="SUPFAM" id="SSF109640">
    <property type="entry name" value="KRAB domain (Kruppel-associated box)"/>
    <property type="match status" value="1"/>
</dbReference>
<protein>
    <submittedName>
        <fullName evidence="6">Zinc finger protein</fullName>
    </submittedName>
</protein>
<evidence type="ECO:0000256" key="1">
    <source>
        <dbReference type="ARBA" id="ARBA00023015"/>
    </source>
</evidence>
<feature type="domain" description="SCAN box" evidence="4">
    <location>
        <begin position="1"/>
        <end position="40"/>
    </location>
</feature>
<dbReference type="Pfam" id="PF01352">
    <property type="entry name" value="KRAB"/>
    <property type="match status" value="1"/>
</dbReference>
<dbReference type="CDD" id="cd07765">
    <property type="entry name" value="KRAB_A-box"/>
    <property type="match status" value="1"/>
</dbReference>
<keyword evidence="1" id="KW-0805">Transcription regulation</keyword>
<dbReference type="GO" id="GO:0006355">
    <property type="term" value="P:regulation of DNA-templated transcription"/>
    <property type="evidence" value="ECO:0007669"/>
    <property type="project" value="InterPro"/>
</dbReference>
<name>A0AAW1BT09_CROAD</name>
<dbReference type="InterPro" id="IPR038269">
    <property type="entry name" value="SCAN_sf"/>
</dbReference>
<feature type="domain" description="KRAB" evidence="5">
    <location>
        <begin position="127"/>
        <end position="218"/>
    </location>
</feature>
<keyword evidence="2" id="KW-0804">Transcription</keyword>